<sequence length="70" mass="8157">MDTKIRRQRKTIRFLSKKKIDKIRNKKGLEFSSLEVYFPGKIGFLFFPALPVLASKEVCFVLDLSGEEFT</sequence>
<proteinExistence type="predicted"/>
<reference evidence="2" key="1">
    <citation type="journal article" date="2019" name="Plant Biotechnol. J.">
        <title>Genome sequencing of the Australian wild diploid species Gossypium australe highlights disease resistance and delayed gland morphogenesis.</title>
        <authorList>
            <person name="Cai Y."/>
            <person name="Cai X."/>
            <person name="Wang Q."/>
            <person name="Wang P."/>
            <person name="Zhang Y."/>
            <person name="Cai C."/>
            <person name="Xu Y."/>
            <person name="Wang K."/>
            <person name="Zhou Z."/>
            <person name="Wang C."/>
            <person name="Geng S."/>
            <person name="Li B."/>
            <person name="Dong Q."/>
            <person name="Hou Y."/>
            <person name="Wang H."/>
            <person name="Ai P."/>
            <person name="Liu Z."/>
            <person name="Yi F."/>
            <person name="Sun M."/>
            <person name="An G."/>
            <person name="Cheng J."/>
            <person name="Zhang Y."/>
            <person name="Shi Q."/>
            <person name="Xie Y."/>
            <person name="Shi X."/>
            <person name="Chang Y."/>
            <person name="Huang F."/>
            <person name="Chen Y."/>
            <person name="Hong S."/>
            <person name="Mi L."/>
            <person name="Sun Q."/>
            <person name="Zhang L."/>
            <person name="Zhou B."/>
            <person name="Peng R."/>
            <person name="Zhang X."/>
            <person name="Liu F."/>
        </authorList>
    </citation>
    <scope>NUCLEOTIDE SEQUENCE [LARGE SCALE GENOMIC DNA]</scope>
    <source>
        <strain evidence="2">cv. PA1801</strain>
    </source>
</reference>
<dbReference type="Proteomes" id="UP000325315">
    <property type="component" value="Unassembled WGS sequence"/>
</dbReference>
<evidence type="ECO:0000313" key="2">
    <source>
        <dbReference type="Proteomes" id="UP000325315"/>
    </source>
</evidence>
<keyword evidence="2" id="KW-1185">Reference proteome</keyword>
<organism evidence="1 2">
    <name type="scientific">Gossypium australe</name>
    <dbReference type="NCBI Taxonomy" id="47621"/>
    <lineage>
        <taxon>Eukaryota</taxon>
        <taxon>Viridiplantae</taxon>
        <taxon>Streptophyta</taxon>
        <taxon>Embryophyta</taxon>
        <taxon>Tracheophyta</taxon>
        <taxon>Spermatophyta</taxon>
        <taxon>Magnoliopsida</taxon>
        <taxon>eudicotyledons</taxon>
        <taxon>Gunneridae</taxon>
        <taxon>Pentapetalae</taxon>
        <taxon>rosids</taxon>
        <taxon>malvids</taxon>
        <taxon>Malvales</taxon>
        <taxon>Malvaceae</taxon>
        <taxon>Malvoideae</taxon>
        <taxon>Gossypium</taxon>
    </lineage>
</organism>
<dbReference type="AlphaFoldDB" id="A0A5B6VC95"/>
<dbReference type="EMBL" id="SMMG02000007">
    <property type="protein sequence ID" value="KAA3466758.1"/>
    <property type="molecule type" value="Genomic_DNA"/>
</dbReference>
<name>A0A5B6VC95_9ROSI</name>
<comment type="caution">
    <text evidence="1">The sequence shown here is derived from an EMBL/GenBank/DDBJ whole genome shotgun (WGS) entry which is preliminary data.</text>
</comment>
<protein>
    <submittedName>
        <fullName evidence="1">Myosin-binding protein 7-like isoform X2</fullName>
    </submittedName>
</protein>
<dbReference type="OrthoDB" id="1060521at2759"/>
<gene>
    <name evidence="1" type="ORF">EPI10_001827</name>
</gene>
<evidence type="ECO:0000313" key="1">
    <source>
        <dbReference type="EMBL" id="KAA3466758.1"/>
    </source>
</evidence>
<accession>A0A5B6VC95</accession>